<dbReference type="RefSeq" id="XP_016612285.1">
    <property type="nucleotide sequence ID" value="XM_016749997.1"/>
</dbReference>
<keyword evidence="5" id="KW-0805">Transcription regulation</keyword>
<dbReference type="GO" id="GO:0001227">
    <property type="term" value="F:DNA-binding transcription repressor activity, RNA polymerase II-specific"/>
    <property type="evidence" value="ECO:0007669"/>
    <property type="project" value="TreeGrafter"/>
</dbReference>
<accession>A0A0L0HT35</accession>
<evidence type="ECO:0000259" key="10">
    <source>
        <dbReference type="PROSITE" id="PS50157"/>
    </source>
</evidence>
<gene>
    <name evidence="11" type="ORF">SPPG_01677</name>
</gene>
<feature type="region of interest" description="Disordered" evidence="9">
    <location>
        <begin position="310"/>
        <end position="345"/>
    </location>
</feature>
<feature type="compositionally biased region" description="Polar residues" evidence="9">
    <location>
        <begin position="1"/>
        <end position="15"/>
    </location>
</feature>
<dbReference type="SMART" id="SM00355">
    <property type="entry name" value="ZnF_C2H2"/>
    <property type="match status" value="3"/>
</dbReference>
<dbReference type="GO" id="GO:0005654">
    <property type="term" value="C:nucleoplasm"/>
    <property type="evidence" value="ECO:0007669"/>
    <property type="project" value="TreeGrafter"/>
</dbReference>
<evidence type="ECO:0000256" key="3">
    <source>
        <dbReference type="ARBA" id="ARBA00022737"/>
    </source>
</evidence>
<dbReference type="SUPFAM" id="SSF57667">
    <property type="entry name" value="beta-beta-alpha zinc fingers"/>
    <property type="match status" value="1"/>
</dbReference>
<dbReference type="OMA" id="HECAHRC"/>
<evidence type="ECO:0000256" key="5">
    <source>
        <dbReference type="ARBA" id="ARBA00023015"/>
    </source>
</evidence>
<dbReference type="InterPro" id="IPR036236">
    <property type="entry name" value="Znf_C2H2_sf"/>
</dbReference>
<dbReference type="PANTHER" id="PTHR24399">
    <property type="entry name" value="ZINC FINGER AND BTB DOMAIN-CONTAINING"/>
    <property type="match status" value="1"/>
</dbReference>
<dbReference type="GO" id="GO:0008270">
    <property type="term" value="F:zinc ion binding"/>
    <property type="evidence" value="ECO:0007669"/>
    <property type="project" value="UniProtKB-KW"/>
</dbReference>
<evidence type="ECO:0000256" key="4">
    <source>
        <dbReference type="ARBA" id="ARBA00022833"/>
    </source>
</evidence>
<feature type="domain" description="C2H2-type" evidence="10">
    <location>
        <begin position="385"/>
        <end position="412"/>
    </location>
</feature>
<evidence type="ECO:0000256" key="9">
    <source>
        <dbReference type="SAM" id="MobiDB-lite"/>
    </source>
</evidence>
<feature type="region of interest" description="Disordered" evidence="9">
    <location>
        <begin position="126"/>
        <end position="153"/>
    </location>
</feature>
<dbReference type="PANTHER" id="PTHR24399:SF70">
    <property type="entry name" value="C2H2-TYPE DOMAIN-CONTAINING PROTEIN"/>
    <property type="match status" value="1"/>
</dbReference>
<feature type="domain" description="C2H2-type" evidence="10">
    <location>
        <begin position="358"/>
        <end position="384"/>
    </location>
</feature>
<evidence type="ECO:0000313" key="12">
    <source>
        <dbReference type="Proteomes" id="UP000053201"/>
    </source>
</evidence>
<dbReference type="AlphaFoldDB" id="A0A0L0HT35"/>
<keyword evidence="12" id="KW-1185">Reference proteome</keyword>
<keyword evidence="3" id="KW-0677">Repeat</keyword>
<evidence type="ECO:0000313" key="11">
    <source>
        <dbReference type="EMBL" id="KND04247.1"/>
    </source>
</evidence>
<keyword evidence="7" id="KW-0539">Nucleus</keyword>
<keyword evidence="4" id="KW-0862">Zinc</keyword>
<dbReference type="RefSeq" id="XP_016612286.1">
    <property type="nucleotide sequence ID" value="XM_016749998.1"/>
</dbReference>
<evidence type="ECO:0000256" key="7">
    <source>
        <dbReference type="ARBA" id="ARBA00023242"/>
    </source>
</evidence>
<feature type="region of interest" description="Disordered" evidence="9">
    <location>
        <begin position="1"/>
        <end position="70"/>
    </location>
</feature>
<dbReference type="EMBL" id="KQ257451">
    <property type="protein sequence ID" value="KND04247.1"/>
    <property type="molecule type" value="Genomic_DNA"/>
</dbReference>
<keyword evidence="2" id="KW-0479">Metal-binding</keyword>
<keyword evidence="6" id="KW-0804">Transcription</keyword>
<feature type="compositionally biased region" description="Low complexity" evidence="9">
    <location>
        <begin position="32"/>
        <end position="47"/>
    </location>
</feature>
<dbReference type="GeneID" id="27685328"/>
<dbReference type="EMBL" id="KQ257451">
    <property type="protein sequence ID" value="KND04246.1"/>
    <property type="molecule type" value="Genomic_DNA"/>
</dbReference>
<sequence length="528" mass="56455">MNVDMSTFNPQTWKQNPPVYASLPPPLHYPHQHPQPQQQQQQQQQPPQHHHRPQQQPQQVPPHLLFNPYPGYPPYAISPYAYPPNAPGSAFPTHQQPNTGGPPEVIAPIALARDGPSRHDMLNAPQPRRMSAASPTMSNNIPRKTHNRNSSSLGSIKIDDAHGGHSPAMSPVQPFNAFASPMSVASSVSPYLGATSYEGIGTTASTENLDLFASLDTLGNDGNLLKGPSTDPSHSLNSQLAIGVSPITLSESSFESDDDGLERLFDDFTLPTRTDGNGSNDGQYGHLGALVSEPVRESGAISQVVPNLIVSAPDGTTSSSEPPSTPSSSQRTSTSSSDSTLRSDQDLGEAATKDGGYFKCACGKGFKKLSSLRSHARLHGRERNFICDKCHKGFLRKHDLTRHATTHLNGAKPYSCPCGVTFTRQDAMMRHIRAGRCNKPGRGRGRGGANRNMLIAVNHQSQNQGPTFTQYLPSPMVPHTTPISPTSPVGVSSVPANAGLMLPILLPAPVTGAAGTIGLGYPQQPPLQ</sequence>
<evidence type="ECO:0000256" key="6">
    <source>
        <dbReference type="ARBA" id="ARBA00023163"/>
    </source>
</evidence>
<dbReference type="OrthoDB" id="8922241at2759"/>
<evidence type="ECO:0000256" key="2">
    <source>
        <dbReference type="ARBA" id="ARBA00022723"/>
    </source>
</evidence>
<dbReference type="Proteomes" id="UP000053201">
    <property type="component" value="Unassembled WGS sequence"/>
</dbReference>
<dbReference type="STRING" id="645134.A0A0L0HT35"/>
<comment type="subcellular location">
    <subcellularLocation>
        <location evidence="1">Nucleus</location>
    </subcellularLocation>
</comment>
<dbReference type="GO" id="GO:0000978">
    <property type="term" value="F:RNA polymerase II cis-regulatory region sequence-specific DNA binding"/>
    <property type="evidence" value="ECO:0007669"/>
    <property type="project" value="TreeGrafter"/>
</dbReference>
<name>A0A0L0HT35_SPIPD</name>
<dbReference type="InterPro" id="IPR013087">
    <property type="entry name" value="Znf_C2H2_type"/>
</dbReference>
<dbReference type="PROSITE" id="PS00028">
    <property type="entry name" value="ZINC_FINGER_C2H2_1"/>
    <property type="match status" value="1"/>
</dbReference>
<dbReference type="Gene3D" id="3.30.160.60">
    <property type="entry name" value="Classic Zinc Finger"/>
    <property type="match status" value="2"/>
</dbReference>
<dbReference type="VEuPathDB" id="FungiDB:SPPG_01677"/>
<keyword evidence="8" id="KW-0863">Zinc-finger</keyword>
<protein>
    <recommendedName>
        <fullName evidence="10">C2H2-type domain-containing protein</fullName>
    </recommendedName>
</protein>
<evidence type="ECO:0000256" key="1">
    <source>
        <dbReference type="ARBA" id="ARBA00004123"/>
    </source>
</evidence>
<organism evidence="11 12">
    <name type="scientific">Spizellomyces punctatus (strain DAOM BR117)</name>
    <dbReference type="NCBI Taxonomy" id="645134"/>
    <lineage>
        <taxon>Eukaryota</taxon>
        <taxon>Fungi</taxon>
        <taxon>Fungi incertae sedis</taxon>
        <taxon>Chytridiomycota</taxon>
        <taxon>Chytridiomycota incertae sedis</taxon>
        <taxon>Chytridiomycetes</taxon>
        <taxon>Spizellomycetales</taxon>
        <taxon>Spizellomycetaceae</taxon>
        <taxon>Spizellomyces</taxon>
    </lineage>
</organism>
<dbReference type="PROSITE" id="PS50157">
    <property type="entry name" value="ZINC_FINGER_C2H2_2"/>
    <property type="match status" value="2"/>
</dbReference>
<reference evidence="11 12" key="1">
    <citation type="submission" date="2009-08" db="EMBL/GenBank/DDBJ databases">
        <title>The Genome Sequence of Spizellomyces punctatus strain DAOM BR117.</title>
        <authorList>
            <consortium name="The Broad Institute Genome Sequencing Platform"/>
            <person name="Russ C."/>
            <person name="Cuomo C."/>
            <person name="Shea T."/>
            <person name="Young S.K."/>
            <person name="Zeng Q."/>
            <person name="Koehrsen M."/>
            <person name="Haas B."/>
            <person name="Borodovsky M."/>
            <person name="Guigo R."/>
            <person name="Alvarado L."/>
            <person name="Berlin A."/>
            <person name="Bochicchio J."/>
            <person name="Borenstein D."/>
            <person name="Chapman S."/>
            <person name="Chen Z."/>
            <person name="Engels R."/>
            <person name="Freedman E."/>
            <person name="Gellesch M."/>
            <person name="Goldberg J."/>
            <person name="Griggs A."/>
            <person name="Gujja S."/>
            <person name="Heiman D."/>
            <person name="Hepburn T."/>
            <person name="Howarth C."/>
            <person name="Jen D."/>
            <person name="Larson L."/>
            <person name="Lewis B."/>
            <person name="Mehta T."/>
            <person name="Park D."/>
            <person name="Pearson M."/>
            <person name="Roberts A."/>
            <person name="Saif S."/>
            <person name="Shenoy N."/>
            <person name="Sisk P."/>
            <person name="Stolte C."/>
            <person name="Sykes S."/>
            <person name="Thomson T."/>
            <person name="Walk T."/>
            <person name="White J."/>
            <person name="Yandava C."/>
            <person name="Burger G."/>
            <person name="Gray M.W."/>
            <person name="Holland P.W.H."/>
            <person name="King N."/>
            <person name="Lang F.B.F."/>
            <person name="Roger A.J."/>
            <person name="Ruiz-Trillo I."/>
            <person name="Lander E."/>
            <person name="Nusbaum C."/>
        </authorList>
    </citation>
    <scope>NUCLEOTIDE SEQUENCE [LARGE SCALE GENOMIC DNA]</scope>
    <source>
        <strain evidence="11 12">DAOM BR117</strain>
    </source>
</reference>
<proteinExistence type="predicted"/>
<feature type="compositionally biased region" description="Low complexity" evidence="9">
    <location>
        <begin position="54"/>
        <end position="63"/>
    </location>
</feature>
<dbReference type="eggNOG" id="KOG1721">
    <property type="taxonomic scope" value="Eukaryota"/>
</dbReference>
<evidence type="ECO:0000256" key="8">
    <source>
        <dbReference type="PROSITE-ProRule" id="PRU00042"/>
    </source>
</evidence>
<feature type="compositionally biased region" description="Polar residues" evidence="9">
    <location>
        <begin position="133"/>
        <end position="153"/>
    </location>
</feature>
<feature type="compositionally biased region" description="Low complexity" evidence="9">
    <location>
        <begin position="316"/>
        <end position="342"/>
    </location>
</feature>